<dbReference type="EMBL" id="JAVIIP010000001">
    <property type="protein sequence ID" value="MDX8536021.1"/>
    <property type="molecule type" value="Genomic_DNA"/>
</dbReference>
<proteinExistence type="predicted"/>
<evidence type="ECO:0000313" key="3">
    <source>
        <dbReference type="Proteomes" id="UP001276564"/>
    </source>
</evidence>
<feature type="signal peptide" evidence="1">
    <location>
        <begin position="1"/>
        <end position="25"/>
    </location>
</feature>
<organism evidence="2 3">
    <name type="scientific">Mesorhizobium abyssinicae</name>
    <dbReference type="NCBI Taxonomy" id="1209958"/>
    <lineage>
        <taxon>Bacteria</taxon>
        <taxon>Pseudomonadati</taxon>
        <taxon>Pseudomonadota</taxon>
        <taxon>Alphaproteobacteria</taxon>
        <taxon>Hyphomicrobiales</taxon>
        <taxon>Phyllobacteriaceae</taxon>
        <taxon>Mesorhizobium</taxon>
    </lineage>
</organism>
<feature type="chain" id="PRO_5046708276" description="DUF3455 domain-containing protein" evidence="1">
    <location>
        <begin position="26"/>
        <end position="174"/>
    </location>
</feature>
<accession>A0ABU5AFF4</accession>
<reference evidence="2 3" key="1">
    <citation type="submission" date="2023-08" db="EMBL/GenBank/DDBJ databases">
        <title>Implementing the SeqCode for naming new Mesorhizobium species isolated from Vachellia karroo root nodules.</title>
        <authorList>
            <person name="Van Lill M."/>
        </authorList>
    </citation>
    <scope>NUCLEOTIDE SEQUENCE [LARGE SCALE GENOMIC DNA]</scope>
    <source>
        <strain evidence="2 3">VK4B</strain>
    </source>
</reference>
<protein>
    <recommendedName>
        <fullName evidence="4">DUF3455 domain-containing protein</fullName>
    </recommendedName>
</protein>
<keyword evidence="3" id="KW-1185">Reference proteome</keyword>
<evidence type="ECO:0000256" key="1">
    <source>
        <dbReference type="SAM" id="SignalP"/>
    </source>
</evidence>
<sequence>MIVFQQRYPVAFTIAACLVCGSAVAQSAIEHHVWQDKRKFEPYSRTAKSITGAIRLSGNPDFATPGSKMTMTFGNGKKVGLTSVGASWRQWDETDDKKATAEAFKLSRDPGHLRNGNTLCGDPQSDPAQYVVFLERSTFGDSTRLLGMAVFGSKEVPHDINSQSLCGTFSYSTD</sequence>
<evidence type="ECO:0000313" key="2">
    <source>
        <dbReference type="EMBL" id="MDX8536021.1"/>
    </source>
</evidence>
<dbReference type="RefSeq" id="WP_320319379.1">
    <property type="nucleotide sequence ID" value="NZ_JAVIIP010000001.1"/>
</dbReference>
<keyword evidence="1" id="KW-0732">Signal</keyword>
<gene>
    <name evidence="2" type="ORF">RFM23_00115</name>
</gene>
<name>A0ABU5AFF4_9HYPH</name>
<comment type="caution">
    <text evidence="2">The sequence shown here is derived from an EMBL/GenBank/DDBJ whole genome shotgun (WGS) entry which is preliminary data.</text>
</comment>
<evidence type="ECO:0008006" key="4">
    <source>
        <dbReference type="Google" id="ProtNLM"/>
    </source>
</evidence>
<dbReference type="Proteomes" id="UP001276564">
    <property type="component" value="Unassembled WGS sequence"/>
</dbReference>